<dbReference type="EMBL" id="BTSY01000003">
    <property type="protein sequence ID" value="GMT21250.1"/>
    <property type="molecule type" value="Genomic_DNA"/>
</dbReference>
<evidence type="ECO:0000313" key="9">
    <source>
        <dbReference type="EMBL" id="GMT21250.1"/>
    </source>
</evidence>
<feature type="disulfide bond" evidence="7">
    <location>
        <begin position="169"/>
        <end position="186"/>
    </location>
</feature>
<dbReference type="FunFam" id="2.10.25.10:FF:000038">
    <property type="entry name" value="Fibrillin 2"/>
    <property type="match status" value="1"/>
</dbReference>
<evidence type="ECO:0000256" key="4">
    <source>
        <dbReference type="ARBA" id="ARBA00022837"/>
    </source>
</evidence>
<evidence type="ECO:0000313" key="10">
    <source>
        <dbReference type="Proteomes" id="UP001432322"/>
    </source>
</evidence>
<dbReference type="InterPro" id="IPR001881">
    <property type="entry name" value="EGF-like_Ca-bd_dom"/>
</dbReference>
<dbReference type="CDD" id="cd00054">
    <property type="entry name" value="EGF_CA"/>
    <property type="match status" value="2"/>
</dbReference>
<organism evidence="9 10">
    <name type="scientific">Pristionchus fissidentatus</name>
    <dbReference type="NCBI Taxonomy" id="1538716"/>
    <lineage>
        <taxon>Eukaryota</taxon>
        <taxon>Metazoa</taxon>
        <taxon>Ecdysozoa</taxon>
        <taxon>Nematoda</taxon>
        <taxon>Chromadorea</taxon>
        <taxon>Rhabditida</taxon>
        <taxon>Rhabditina</taxon>
        <taxon>Diplogasteromorpha</taxon>
        <taxon>Diplogasteroidea</taxon>
        <taxon>Neodiplogasteridae</taxon>
        <taxon>Pristionchus</taxon>
    </lineage>
</organism>
<feature type="disulfide bond" evidence="7">
    <location>
        <begin position="188"/>
        <end position="197"/>
    </location>
</feature>
<dbReference type="InterPro" id="IPR049883">
    <property type="entry name" value="NOTCH1_EGF-like"/>
</dbReference>
<dbReference type="PROSITE" id="PS00022">
    <property type="entry name" value="EGF_1"/>
    <property type="match status" value="2"/>
</dbReference>
<dbReference type="PROSITE" id="PS01187">
    <property type="entry name" value="EGF_CA"/>
    <property type="match status" value="2"/>
</dbReference>
<proteinExistence type="predicted"/>
<accession>A0AAV5VRF2</accession>
<feature type="non-terminal residue" evidence="9">
    <location>
        <position position="338"/>
    </location>
</feature>
<keyword evidence="10" id="KW-1185">Reference proteome</keyword>
<dbReference type="Gene3D" id="2.10.25.10">
    <property type="entry name" value="Laminin"/>
    <property type="match status" value="5"/>
</dbReference>
<keyword evidence="4" id="KW-0106">Calcium</keyword>
<evidence type="ECO:0000256" key="7">
    <source>
        <dbReference type="PROSITE-ProRule" id="PRU00076"/>
    </source>
</evidence>
<feature type="disulfide bond" evidence="7">
    <location>
        <begin position="226"/>
        <end position="235"/>
    </location>
</feature>
<keyword evidence="6" id="KW-0325">Glycoprotein</keyword>
<dbReference type="PANTHER" id="PTHR24039">
    <property type="entry name" value="FIBRILLIN-RELATED"/>
    <property type="match status" value="1"/>
</dbReference>
<dbReference type="SMART" id="SM00181">
    <property type="entry name" value="EGF"/>
    <property type="match status" value="5"/>
</dbReference>
<dbReference type="AlphaFoldDB" id="A0AAV5VRF2"/>
<dbReference type="PANTHER" id="PTHR24039:SF28">
    <property type="entry name" value="EGF-LIKE DOMAIN-CONTAINING PROTEIN"/>
    <property type="match status" value="1"/>
</dbReference>
<keyword evidence="1 7" id="KW-0245">EGF-like domain</keyword>
<comment type="caution">
    <text evidence="7">Lacks conserved residue(s) required for the propagation of feature annotation.</text>
</comment>
<feature type="non-terminal residue" evidence="9">
    <location>
        <position position="1"/>
    </location>
</feature>
<feature type="domain" description="EGF-like" evidence="8">
    <location>
        <begin position="160"/>
        <end position="198"/>
    </location>
</feature>
<keyword evidence="2" id="KW-0732">Signal</keyword>
<dbReference type="PROSITE" id="PS01186">
    <property type="entry name" value="EGF_2"/>
    <property type="match status" value="2"/>
</dbReference>
<dbReference type="SUPFAM" id="SSF57196">
    <property type="entry name" value="EGF/Laminin"/>
    <property type="match status" value="2"/>
</dbReference>
<feature type="domain" description="EGF-like" evidence="8">
    <location>
        <begin position="199"/>
        <end position="236"/>
    </location>
</feature>
<dbReference type="Pfam" id="PF00008">
    <property type="entry name" value="EGF"/>
    <property type="match status" value="1"/>
</dbReference>
<sequence length="338" mass="37423">CACHSGYKLSTDRGRPICEDIDECASKPCHPGIDCINLPGRFYCAGCPIGFEASDDRCIDVDECKKLHRCSKFPPVRCINTHGSYHCDHCPHGFAGNGKLCRRVRPCYSNPCNANADCLENTGDYLDEGRDFVCICKLGFVGDGFDKIGVNGCKRNRNLRLHSCADGQCGENAKECRMVNNTTFHCVCKSGFIGQFCNIPTPCLDGPCRNNGNCISKSRTEFECDCQRGFYGDTCELVENKNERHFTASEGLILFPKEFGDVDSHKSFQITIETETEGEALYIKPQILKFPNSSKHKSSCAGKPSITLFDGVLEKSHLVAVYCTSGEFLEIDNFICLV</sequence>
<feature type="domain" description="EGF-like" evidence="8">
    <location>
        <begin position="20"/>
        <end position="59"/>
    </location>
</feature>
<reference evidence="9" key="1">
    <citation type="submission" date="2023-10" db="EMBL/GenBank/DDBJ databases">
        <title>Genome assembly of Pristionchus species.</title>
        <authorList>
            <person name="Yoshida K."/>
            <person name="Sommer R.J."/>
        </authorList>
    </citation>
    <scope>NUCLEOTIDE SEQUENCE</scope>
    <source>
        <strain evidence="9">RS5133</strain>
    </source>
</reference>
<evidence type="ECO:0000256" key="6">
    <source>
        <dbReference type="ARBA" id="ARBA00023180"/>
    </source>
</evidence>
<dbReference type="SMART" id="SM00179">
    <property type="entry name" value="EGF_CA"/>
    <property type="match status" value="3"/>
</dbReference>
<gene>
    <name evidence="9" type="ORF">PFISCL1PPCAC_12547</name>
</gene>
<name>A0AAV5VRF2_9BILA</name>
<dbReference type="Pfam" id="PF07645">
    <property type="entry name" value="EGF_CA"/>
    <property type="match status" value="2"/>
</dbReference>
<keyword evidence="5 7" id="KW-1015">Disulfide bond</keyword>
<dbReference type="InterPro" id="IPR018097">
    <property type="entry name" value="EGF_Ca-bd_CS"/>
</dbReference>
<evidence type="ECO:0000256" key="1">
    <source>
        <dbReference type="ARBA" id="ARBA00022536"/>
    </source>
</evidence>
<protein>
    <recommendedName>
        <fullName evidence="8">EGF-like domain-containing protein</fullName>
    </recommendedName>
</protein>
<dbReference type="InterPro" id="IPR000742">
    <property type="entry name" value="EGF"/>
</dbReference>
<dbReference type="GO" id="GO:0005509">
    <property type="term" value="F:calcium ion binding"/>
    <property type="evidence" value="ECO:0007669"/>
    <property type="project" value="InterPro"/>
</dbReference>
<evidence type="ECO:0000256" key="5">
    <source>
        <dbReference type="ARBA" id="ARBA00023157"/>
    </source>
</evidence>
<evidence type="ECO:0000256" key="3">
    <source>
        <dbReference type="ARBA" id="ARBA00022737"/>
    </source>
</evidence>
<evidence type="ECO:0000256" key="2">
    <source>
        <dbReference type="ARBA" id="ARBA00022729"/>
    </source>
</evidence>
<dbReference type="Proteomes" id="UP001432322">
    <property type="component" value="Unassembled WGS sequence"/>
</dbReference>
<dbReference type="PROSITE" id="PS50026">
    <property type="entry name" value="EGF_3"/>
    <property type="match status" value="3"/>
</dbReference>
<keyword evidence="3" id="KW-0677">Repeat</keyword>
<evidence type="ECO:0000259" key="8">
    <source>
        <dbReference type="PROSITE" id="PS50026"/>
    </source>
</evidence>
<comment type="caution">
    <text evidence="9">The sequence shown here is derived from an EMBL/GenBank/DDBJ whole genome shotgun (WGS) entry which is preliminary data.</text>
</comment>